<feature type="region of interest" description="Disordered" evidence="2">
    <location>
        <begin position="783"/>
        <end position="820"/>
    </location>
</feature>
<gene>
    <name evidence="4" type="ORF">PCOR1329_LOCUS44264</name>
</gene>
<dbReference type="Gene3D" id="3.30.420.10">
    <property type="entry name" value="Ribonuclease H-like superfamily/Ribonuclease H"/>
    <property type="match status" value="1"/>
</dbReference>
<evidence type="ECO:0000313" key="4">
    <source>
        <dbReference type="EMBL" id="CAK0852507.1"/>
    </source>
</evidence>
<protein>
    <recommendedName>
        <fullName evidence="3">CCHC-type domain-containing protein</fullName>
    </recommendedName>
</protein>
<dbReference type="InterPro" id="IPR036397">
    <property type="entry name" value="RNaseH_sf"/>
</dbReference>
<evidence type="ECO:0000256" key="1">
    <source>
        <dbReference type="PROSITE-ProRule" id="PRU00047"/>
    </source>
</evidence>
<dbReference type="Gene3D" id="4.10.60.10">
    <property type="entry name" value="Zinc finger, CCHC-type"/>
    <property type="match status" value="1"/>
</dbReference>
<dbReference type="EMBL" id="CAUYUJ010015319">
    <property type="protein sequence ID" value="CAK0852507.1"/>
    <property type="molecule type" value="Genomic_DNA"/>
</dbReference>
<feature type="compositionally biased region" description="Basic and acidic residues" evidence="2">
    <location>
        <begin position="81"/>
        <end position="94"/>
    </location>
</feature>
<evidence type="ECO:0000313" key="5">
    <source>
        <dbReference type="Proteomes" id="UP001189429"/>
    </source>
</evidence>
<dbReference type="SUPFAM" id="SSF57756">
    <property type="entry name" value="Retrovirus zinc finger-like domains"/>
    <property type="match status" value="1"/>
</dbReference>
<feature type="compositionally biased region" description="Basic and acidic residues" evidence="2">
    <location>
        <begin position="806"/>
        <end position="820"/>
    </location>
</feature>
<dbReference type="InterPro" id="IPR012337">
    <property type="entry name" value="RNaseH-like_sf"/>
</dbReference>
<accession>A0ABN9U1Y7</accession>
<dbReference type="InterPro" id="IPR036875">
    <property type="entry name" value="Znf_CCHC_sf"/>
</dbReference>
<dbReference type="SUPFAM" id="SSF53098">
    <property type="entry name" value="Ribonuclease H-like"/>
    <property type="match status" value="1"/>
</dbReference>
<dbReference type="SMART" id="SM00343">
    <property type="entry name" value="ZnF_C2HC"/>
    <property type="match status" value="1"/>
</dbReference>
<feature type="compositionally biased region" description="Acidic residues" evidence="2">
    <location>
        <begin position="787"/>
        <end position="805"/>
    </location>
</feature>
<evidence type="ECO:0000259" key="3">
    <source>
        <dbReference type="PROSITE" id="PS50158"/>
    </source>
</evidence>
<keyword evidence="1" id="KW-0479">Metal-binding</keyword>
<keyword evidence="1" id="KW-0862">Zinc</keyword>
<feature type="non-terminal residue" evidence="4">
    <location>
        <position position="1"/>
    </location>
</feature>
<comment type="caution">
    <text evidence="4">The sequence shown here is derived from an EMBL/GenBank/DDBJ whole genome shotgun (WGS) entry which is preliminary data.</text>
</comment>
<evidence type="ECO:0000256" key="2">
    <source>
        <dbReference type="SAM" id="MobiDB-lite"/>
    </source>
</evidence>
<proteinExistence type="predicted"/>
<reference evidence="4" key="1">
    <citation type="submission" date="2023-10" db="EMBL/GenBank/DDBJ databases">
        <authorList>
            <person name="Chen Y."/>
            <person name="Shah S."/>
            <person name="Dougan E. K."/>
            <person name="Thang M."/>
            <person name="Chan C."/>
        </authorList>
    </citation>
    <scope>NUCLEOTIDE SEQUENCE [LARGE SCALE GENOMIC DNA]</scope>
</reference>
<dbReference type="InterPro" id="IPR001878">
    <property type="entry name" value="Znf_CCHC"/>
</dbReference>
<keyword evidence="1" id="KW-0863">Zinc-finger</keyword>
<name>A0ABN9U1Y7_9DINO</name>
<feature type="region of interest" description="Disordered" evidence="2">
    <location>
        <begin position="81"/>
        <end position="100"/>
    </location>
</feature>
<keyword evidence="5" id="KW-1185">Reference proteome</keyword>
<dbReference type="Proteomes" id="UP001189429">
    <property type="component" value="Unassembled WGS sequence"/>
</dbReference>
<dbReference type="PROSITE" id="PS50158">
    <property type="entry name" value="ZF_CCHC"/>
    <property type="match status" value="1"/>
</dbReference>
<feature type="domain" description="CCHC-type" evidence="3">
    <location>
        <begin position="66"/>
        <end position="82"/>
    </location>
</feature>
<organism evidence="4 5">
    <name type="scientific">Prorocentrum cordatum</name>
    <dbReference type="NCBI Taxonomy" id="2364126"/>
    <lineage>
        <taxon>Eukaryota</taxon>
        <taxon>Sar</taxon>
        <taxon>Alveolata</taxon>
        <taxon>Dinophyceae</taxon>
        <taxon>Prorocentrales</taxon>
        <taxon>Prorocentraceae</taxon>
        <taxon>Prorocentrum</taxon>
    </lineage>
</organism>
<sequence length="1114" mass="125805">DAAPEHGVHVVEEGPAWGEVVEELNSAEEVLATWKETRAAVAEERKKRGLPPPLAPDVKKFSSRVRCWACRQVGHFSEECPRKPKGAGMEDARPRGPPGQRFGTHFVESFYAADEEAKADAWEEIEDILAAWDYRRLHEHQTEDHFKRLREEIEDDDEQLETLLVHSPGSGIIDPGLPLELVKDHRAVTFKGFSGEEQHSIGICTIPWTIGEHVEPIEVYVVPGGAGLLLSKPLLKKMGCLLDTENDQLIITTLGARVQLQTTKGGHYEAVGEEVTVIMEVFSPPRLTTRAAEFGFVDVGAYDLETGWDARQREHVEQLFRDLEEKDPFVVVLTPPCGKLSPLQGLTPDEKRRRPEKFKEEQAEAISFIVLCLEIATWQVMRGRHYIFEQSRASSASGLPEMVHFLAEAAACRFGKGDLASGLPLAKRWRFMSDMPEVAKAVDREYLGGHEHQEVIDSAAGVKRSVWSQIYPDQLVKALVRGASGSYVQEVMKVPICDVCMSTSVTPTVPTMLRHLRHANATEETLKMASEFRCDKCEAKAEPKPVRPAAPDIAQPPLRSIGMDVKELPGWLPHQTIKALNIVCDTSSLQSMTPLNEDDEEVASDLLRMYRDNWTRPYMRPKWLRLDPAKPHISQVFTSAMERDGTTILDTAGGAKEQNEKVERHGQWFAQMLRAVIAEVQPQDRGEWRECVAQVLSYNDQRATRAALDARAHYKWMPGVCMGAVRGNYWVAVPGCVLKASPEQLRLANSEERAAWRLGEGSLRSHSIDLDSVKAQYYHDITAEERPPEDEEDLLQEPAAEGEAEASDHDVGEPGASDRVKQSKVQLALAVTAAEDSEDDDEILALDQEEVLLARGRKELNRKDPKWTTKMGLEKIAKGYAKEYDKLINKTKAWRPLSLEESRRLRSTKAERILKPRPALTEREDEVKCRMTIQGFKDPDLLELVRARRTQAPTQSSNGRELVLQTIASAKFPMAIGDVEGAFLETDQLCEVINSYGRSDKTQLWWLTFSKYLTEELGFMQRPLDPCVMMFFEDIGETVDFDLDDYRVIEDSGAKWVQAIAKPKAKFPYRKWNDQEGEFVGSKLQQLSDYNIVQSQRQYASEEMERMPSPYRQR</sequence>